<dbReference type="Gene3D" id="2.60.40.1190">
    <property type="match status" value="1"/>
</dbReference>
<sequence>MNLLRFFTLVLLVCVIAVVFAQRCEAEVTVIGEIPQIKQAVVLDGEISEDVWSQSLTIPIRYETRPGENIAAPVDTQVYLFEDGENLLVAFKAIDHDPRKIRAYLSDRDKIAASDLVAIKLDTFNDSRKAFQFFVNPLGIQADTVIDEHTGNSDISWDAIWYSAGKLTDDGFTVELKIPFKALRFEDSKDIKTWGIELTRIWRRDVMHRLSNQPIDRNISCSLCQLNKVVGFKSVEAPQNLTIIPSLTVVKSDTRDLENETGWQTGDAEERGSLDLRWGLNHNSFVNVTVNPDFSQVEADAVQLDINNLSVLSLEEKRPFFLDGLDYFNNWSRLVYTRVFEEPEYGVKYTGKTDKHSFGLINLKDKHTNFLVPFSQGSFFERNNNSESDNTVFRYRYDLGESSNVGMTMTYRDGEGYSNRVAGVDGKHWFSKTDYFKYQAFWSEGNYPQELVDKYSDTERFGDIPLVKSDMSDSAYSFNYTHLSRDWYWFATYHHFNKDFRADSGFMSFSNWKRKAVGTTRKWYADNGTWWKHFSIHGGWTDTQEVEGGKLSEDFNLNFEVAAIYESLFGLDLNEREEYYRGIHFDLQKQIIWAEFNPIYNLLVNFEYANADAIDFSQARQGKTDTFDLTLEYQVTRQLSSELEFINQIFDLPQGELYEAEVANLKLGYQINLKNFLRLTVQSQRFKYGLDVADEVKFMGTQLIYSYKVNPFTLAYIGYSDNAENDPNTLQLRKTDRTWFIKFSYAWQT</sequence>
<proteinExistence type="predicted"/>
<comment type="caution">
    <text evidence="2">The sequence shown here is derived from an EMBL/GenBank/DDBJ whole genome shotgun (WGS) entry which is preliminary data.</text>
</comment>
<dbReference type="CDD" id="cd09618">
    <property type="entry name" value="CBM9_like_2"/>
    <property type="match status" value="1"/>
</dbReference>
<accession>A0A545U4T9</accession>
<gene>
    <name evidence="2" type="ORF">FLL46_23025</name>
</gene>
<evidence type="ECO:0000313" key="2">
    <source>
        <dbReference type="EMBL" id="TQV84490.1"/>
    </source>
</evidence>
<reference evidence="2 3" key="1">
    <citation type="submission" date="2019-07" db="EMBL/GenBank/DDBJ databases">
        <title>Draft genome for Aliikangiella sp. M105.</title>
        <authorList>
            <person name="Wang G."/>
        </authorList>
    </citation>
    <scope>NUCLEOTIDE SEQUENCE [LARGE SCALE GENOMIC DNA]</scope>
    <source>
        <strain evidence="2 3">M105</strain>
    </source>
</reference>
<organism evidence="2 3">
    <name type="scientific">Aliikangiella coralliicola</name>
    <dbReference type="NCBI Taxonomy" id="2592383"/>
    <lineage>
        <taxon>Bacteria</taxon>
        <taxon>Pseudomonadati</taxon>
        <taxon>Pseudomonadota</taxon>
        <taxon>Gammaproteobacteria</taxon>
        <taxon>Oceanospirillales</taxon>
        <taxon>Pleioneaceae</taxon>
        <taxon>Aliikangiella</taxon>
    </lineage>
</organism>
<keyword evidence="3" id="KW-1185">Reference proteome</keyword>
<name>A0A545U4T9_9GAMM</name>
<evidence type="ECO:0000259" key="1">
    <source>
        <dbReference type="Pfam" id="PF19313"/>
    </source>
</evidence>
<evidence type="ECO:0000313" key="3">
    <source>
        <dbReference type="Proteomes" id="UP000315439"/>
    </source>
</evidence>
<dbReference type="OrthoDB" id="9786766at2"/>
<feature type="domain" description="DUF5916" evidence="1">
    <location>
        <begin position="266"/>
        <end position="338"/>
    </location>
</feature>
<dbReference type="AlphaFoldDB" id="A0A545U4T9"/>
<dbReference type="Proteomes" id="UP000315439">
    <property type="component" value="Unassembled WGS sequence"/>
</dbReference>
<dbReference type="Pfam" id="PF19313">
    <property type="entry name" value="DUF5916"/>
    <property type="match status" value="1"/>
</dbReference>
<dbReference type="RefSeq" id="WP_142934153.1">
    <property type="nucleotide sequence ID" value="NZ_ML660170.1"/>
</dbReference>
<dbReference type="InterPro" id="IPR045670">
    <property type="entry name" value="DUF5916"/>
</dbReference>
<dbReference type="EMBL" id="VIKS01000014">
    <property type="protein sequence ID" value="TQV84490.1"/>
    <property type="molecule type" value="Genomic_DNA"/>
</dbReference>
<dbReference type="SUPFAM" id="SSF49344">
    <property type="entry name" value="CBD9-like"/>
    <property type="match status" value="1"/>
</dbReference>
<protein>
    <submittedName>
        <fullName evidence="2">Carbohydrate binding family 9 domain-containing protein</fullName>
    </submittedName>
</protein>